<organism evidence="1 2">
    <name type="scientific">Mycobacterium branderi</name>
    <dbReference type="NCBI Taxonomy" id="43348"/>
    <lineage>
        <taxon>Bacteria</taxon>
        <taxon>Bacillati</taxon>
        <taxon>Actinomycetota</taxon>
        <taxon>Actinomycetes</taxon>
        <taxon>Mycobacteriales</taxon>
        <taxon>Mycobacteriaceae</taxon>
        <taxon>Mycobacterium</taxon>
    </lineage>
</organism>
<accession>A0ABM7KLU6</accession>
<proteinExistence type="predicted"/>
<keyword evidence="2" id="KW-1185">Reference proteome</keyword>
<sequence length="160" mass="17152">MHAVAMGMSWAAVAGDAVARPRREADAVACLVNGPRSVGPPPENPGGNPVKGVWQMLNTVPVHDSRVSEQRAEDAELLRESGVHKLVVADRDGNCLAFVLAWDSFEYDAETDTYVCVVDADGRELMTMYAAGEIKSAPGANMYVVTAPDRPSGRRALRPC</sequence>
<protein>
    <submittedName>
        <fullName evidence="1">Uncharacterized protein</fullName>
    </submittedName>
</protein>
<name>A0ABM7KLU6_9MYCO</name>
<gene>
    <name evidence="1" type="ORF">MBRA_21350</name>
</gene>
<dbReference type="Proteomes" id="UP000467379">
    <property type="component" value="Chromosome"/>
</dbReference>
<dbReference type="EMBL" id="AP022606">
    <property type="protein sequence ID" value="BBZ11940.1"/>
    <property type="molecule type" value="Genomic_DNA"/>
</dbReference>
<evidence type="ECO:0000313" key="2">
    <source>
        <dbReference type="Proteomes" id="UP000467379"/>
    </source>
</evidence>
<evidence type="ECO:0000313" key="1">
    <source>
        <dbReference type="EMBL" id="BBZ11940.1"/>
    </source>
</evidence>
<reference evidence="1 2" key="1">
    <citation type="journal article" date="2019" name="Emerg. Microbes Infect.">
        <title>Comprehensive subspecies identification of 175 nontuberculous mycobacteria species based on 7547 genomic profiles.</title>
        <authorList>
            <person name="Matsumoto Y."/>
            <person name="Kinjo T."/>
            <person name="Motooka D."/>
            <person name="Nabeya D."/>
            <person name="Jung N."/>
            <person name="Uechi K."/>
            <person name="Horii T."/>
            <person name="Iida T."/>
            <person name="Fujita J."/>
            <person name="Nakamura S."/>
        </authorList>
    </citation>
    <scope>NUCLEOTIDE SEQUENCE [LARGE SCALE GENOMIC DNA]</scope>
    <source>
        <strain evidence="1 2">JCM 12687</strain>
    </source>
</reference>